<reference evidence="1" key="2">
    <citation type="submission" date="2022-07" db="EMBL/GenBank/DDBJ databases">
        <authorList>
            <person name="Goncalves M.F.M."/>
            <person name="Hilario S."/>
            <person name="Van De Peer Y."/>
            <person name="Esteves A.C."/>
            <person name="Alves A."/>
        </authorList>
    </citation>
    <scope>NUCLEOTIDE SEQUENCE</scope>
    <source>
        <strain evidence="1">MUM 19.33</strain>
    </source>
</reference>
<accession>A0A9Q0BHD3</accession>
<name>A0A9Q0BHD3_9HYPO</name>
<gene>
    <name evidence="1" type="ORF">J7T54_008050</name>
</gene>
<evidence type="ECO:0000313" key="2">
    <source>
        <dbReference type="Proteomes" id="UP001055219"/>
    </source>
</evidence>
<keyword evidence="2" id="KW-1185">Reference proteome</keyword>
<comment type="caution">
    <text evidence="1">The sequence shown here is derived from an EMBL/GenBank/DDBJ whole genome shotgun (WGS) entry which is preliminary data.</text>
</comment>
<sequence length="102" mass="10976">MDRPSGFDVDDNSGRGYVSWIPLVEIGTGQCGTVFALPGSVPSGFAAVAKIPNEEEKFDQLVNDCAIHRRVLDNFQGCDPALAKDINILRVATCVSADMQSF</sequence>
<dbReference type="Proteomes" id="UP001055219">
    <property type="component" value="Unassembled WGS sequence"/>
</dbReference>
<reference evidence="1" key="1">
    <citation type="journal article" date="2021" name="J Fungi (Basel)">
        <title>Genomic and Metabolomic Analyses of the Marine Fungus Emericellopsis cladophorae: Insights into Saltwater Adaptability Mechanisms and Its Biosynthetic Potential.</title>
        <authorList>
            <person name="Goncalves M.F.M."/>
            <person name="Hilario S."/>
            <person name="Van de Peer Y."/>
            <person name="Esteves A.C."/>
            <person name="Alves A."/>
        </authorList>
    </citation>
    <scope>NUCLEOTIDE SEQUENCE</scope>
    <source>
        <strain evidence="1">MUM 19.33</strain>
    </source>
</reference>
<organism evidence="1 2">
    <name type="scientific">Emericellopsis cladophorae</name>
    <dbReference type="NCBI Taxonomy" id="2686198"/>
    <lineage>
        <taxon>Eukaryota</taxon>
        <taxon>Fungi</taxon>
        <taxon>Dikarya</taxon>
        <taxon>Ascomycota</taxon>
        <taxon>Pezizomycotina</taxon>
        <taxon>Sordariomycetes</taxon>
        <taxon>Hypocreomycetidae</taxon>
        <taxon>Hypocreales</taxon>
        <taxon>Bionectriaceae</taxon>
        <taxon>Emericellopsis</taxon>
    </lineage>
</organism>
<dbReference type="EMBL" id="JAGIXG020000003">
    <property type="protein sequence ID" value="KAI6784956.1"/>
    <property type="molecule type" value="Genomic_DNA"/>
</dbReference>
<dbReference type="AlphaFoldDB" id="A0A9Q0BHD3"/>
<evidence type="ECO:0000313" key="1">
    <source>
        <dbReference type="EMBL" id="KAI6784956.1"/>
    </source>
</evidence>
<dbReference type="OrthoDB" id="2993351at2759"/>
<dbReference type="RefSeq" id="XP_051365812.1">
    <property type="nucleotide sequence ID" value="XM_051502641.1"/>
</dbReference>
<protein>
    <submittedName>
        <fullName evidence="1">Uncharacterized protein</fullName>
    </submittedName>
</protein>
<proteinExistence type="predicted"/>
<dbReference type="GeneID" id="75834522"/>